<name>A0A6A6MTT7_HEVBR</name>
<gene>
    <name evidence="2" type="ORF">GH714_019254</name>
</gene>
<sequence length="347" mass="39454">MGPPTESASQDTLGVTGFSKDAKNLLITLSMWDVEDRQQKNLHGQKNIRAQVLLLLLAQDHSKFILEGEGRKRQGVYYTAANRQGEYYTAGNGRWREIRRKEHVAESSYCNGSKTEYKGLRIAEGFGKNWKMNLQWNKGNLPREDVSGMGTTTELDEAHLSRLELPLYSVGAMLWPVESDSEITKAGDELDDEQKGQKFIVRTDHRSLKYLLFQQGRLAIPSKSQWIPKLISEFHDTPSSGHSGAYRLSSDGIEFLPEKNDESNSEAQVLLLLLTQDHSKFILEGGRKRQGVYYTAANRQGEYYTAGNGRWREISRKEHVAESSYSNGRKTEYKGLRIEQKDLERTG</sequence>
<evidence type="ECO:0000256" key="1">
    <source>
        <dbReference type="SAM" id="MobiDB-lite"/>
    </source>
</evidence>
<keyword evidence="3" id="KW-1185">Reference proteome</keyword>
<organism evidence="2 3">
    <name type="scientific">Hevea brasiliensis</name>
    <name type="common">Para rubber tree</name>
    <name type="synonym">Siphonia brasiliensis</name>
    <dbReference type="NCBI Taxonomy" id="3981"/>
    <lineage>
        <taxon>Eukaryota</taxon>
        <taxon>Viridiplantae</taxon>
        <taxon>Streptophyta</taxon>
        <taxon>Embryophyta</taxon>
        <taxon>Tracheophyta</taxon>
        <taxon>Spermatophyta</taxon>
        <taxon>Magnoliopsida</taxon>
        <taxon>eudicotyledons</taxon>
        <taxon>Gunneridae</taxon>
        <taxon>Pentapetalae</taxon>
        <taxon>rosids</taxon>
        <taxon>fabids</taxon>
        <taxon>Malpighiales</taxon>
        <taxon>Euphorbiaceae</taxon>
        <taxon>Crotonoideae</taxon>
        <taxon>Micrandreae</taxon>
        <taxon>Hevea</taxon>
    </lineage>
</organism>
<protein>
    <submittedName>
        <fullName evidence="2">Uncharacterized protein</fullName>
    </submittedName>
</protein>
<evidence type="ECO:0000313" key="3">
    <source>
        <dbReference type="Proteomes" id="UP000467840"/>
    </source>
</evidence>
<dbReference type="AlphaFoldDB" id="A0A6A6MTT7"/>
<dbReference type="EMBL" id="JAAGAX010000004">
    <property type="protein sequence ID" value="KAF2317272.1"/>
    <property type="molecule type" value="Genomic_DNA"/>
</dbReference>
<feature type="region of interest" description="Disordered" evidence="1">
    <location>
        <begin position="318"/>
        <end position="347"/>
    </location>
</feature>
<evidence type="ECO:0000313" key="2">
    <source>
        <dbReference type="EMBL" id="KAF2317272.1"/>
    </source>
</evidence>
<accession>A0A6A6MTT7</accession>
<dbReference type="Proteomes" id="UP000467840">
    <property type="component" value="Chromosome 6"/>
</dbReference>
<feature type="compositionally biased region" description="Basic and acidic residues" evidence="1">
    <location>
        <begin position="329"/>
        <end position="347"/>
    </location>
</feature>
<comment type="caution">
    <text evidence="2">The sequence shown here is derived from an EMBL/GenBank/DDBJ whole genome shotgun (WGS) entry which is preliminary data.</text>
</comment>
<proteinExistence type="predicted"/>
<reference evidence="2 3" key="1">
    <citation type="journal article" date="2020" name="Mol. Plant">
        <title>The Chromosome-Based Rubber Tree Genome Provides New Insights into Spurge Genome Evolution and Rubber Biosynthesis.</title>
        <authorList>
            <person name="Liu J."/>
            <person name="Shi C."/>
            <person name="Shi C.C."/>
            <person name="Li W."/>
            <person name="Zhang Q.J."/>
            <person name="Zhang Y."/>
            <person name="Li K."/>
            <person name="Lu H.F."/>
            <person name="Shi C."/>
            <person name="Zhu S.T."/>
            <person name="Xiao Z.Y."/>
            <person name="Nan H."/>
            <person name="Yue Y."/>
            <person name="Zhu X.G."/>
            <person name="Wu Y."/>
            <person name="Hong X.N."/>
            <person name="Fan G.Y."/>
            <person name="Tong Y."/>
            <person name="Zhang D."/>
            <person name="Mao C.L."/>
            <person name="Liu Y.L."/>
            <person name="Hao S.J."/>
            <person name="Liu W.Q."/>
            <person name="Lv M.Q."/>
            <person name="Zhang H.B."/>
            <person name="Liu Y."/>
            <person name="Hu-Tang G.R."/>
            <person name="Wang J.P."/>
            <person name="Wang J.H."/>
            <person name="Sun Y.H."/>
            <person name="Ni S.B."/>
            <person name="Chen W.B."/>
            <person name="Zhang X.C."/>
            <person name="Jiao Y.N."/>
            <person name="Eichler E.E."/>
            <person name="Li G.H."/>
            <person name="Liu X."/>
            <person name="Gao L.Z."/>
        </authorList>
    </citation>
    <scope>NUCLEOTIDE SEQUENCE [LARGE SCALE GENOMIC DNA]</scope>
    <source>
        <strain evidence="3">cv. GT1</strain>
        <tissue evidence="2">Leaf</tissue>
    </source>
</reference>